<proteinExistence type="predicted"/>
<reference evidence="2" key="1">
    <citation type="journal article" date="2017" name="Nat. Ecol. Evol.">
        <title>Genome expansion and lineage-specific genetic innovations in the forest pathogenic fungi Armillaria.</title>
        <authorList>
            <person name="Sipos G."/>
            <person name="Prasanna A.N."/>
            <person name="Walter M.C."/>
            <person name="O'Connor E."/>
            <person name="Balint B."/>
            <person name="Krizsan K."/>
            <person name="Kiss B."/>
            <person name="Hess J."/>
            <person name="Varga T."/>
            <person name="Slot J."/>
            <person name="Riley R."/>
            <person name="Boka B."/>
            <person name="Rigling D."/>
            <person name="Barry K."/>
            <person name="Lee J."/>
            <person name="Mihaltcheva S."/>
            <person name="LaButti K."/>
            <person name="Lipzen A."/>
            <person name="Waldron R."/>
            <person name="Moloney N.M."/>
            <person name="Sperisen C."/>
            <person name="Kredics L."/>
            <person name="Vagvoelgyi C."/>
            <person name="Patrignani A."/>
            <person name="Fitzpatrick D."/>
            <person name="Nagy I."/>
            <person name="Doyle S."/>
            <person name="Anderson J.B."/>
            <person name="Grigoriev I.V."/>
            <person name="Gueldener U."/>
            <person name="Muensterkoetter M."/>
            <person name="Nagy L.G."/>
        </authorList>
    </citation>
    <scope>NUCLEOTIDE SEQUENCE [LARGE SCALE GENOMIC DNA]</scope>
    <source>
        <strain evidence="2">Ar21-2</strain>
    </source>
</reference>
<dbReference type="Proteomes" id="UP000217790">
    <property type="component" value="Unassembled WGS sequence"/>
</dbReference>
<dbReference type="STRING" id="47427.A0A2H3DKU4"/>
<accession>A0A2H3DKU4</accession>
<dbReference type="AlphaFoldDB" id="A0A2H3DKU4"/>
<dbReference type="InParanoid" id="A0A2H3DKU4"/>
<evidence type="ECO:0000313" key="2">
    <source>
        <dbReference type="Proteomes" id="UP000217790"/>
    </source>
</evidence>
<keyword evidence="2" id="KW-1185">Reference proteome</keyword>
<gene>
    <name evidence="1" type="ORF">ARMGADRAFT_1080893</name>
</gene>
<name>A0A2H3DKU4_ARMGA</name>
<evidence type="ECO:0000313" key="1">
    <source>
        <dbReference type="EMBL" id="PBK92092.1"/>
    </source>
</evidence>
<evidence type="ECO:0008006" key="3">
    <source>
        <dbReference type="Google" id="ProtNLM"/>
    </source>
</evidence>
<dbReference type="OrthoDB" id="2969397at2759"/>
<sequence>MIGAVYDATFVVVYLSGSGRPLTLKEGDLESDRCWFRQAWTLQEVGEGRIIAGDMLDGPLNTKPGDEDDTGILARFHRQLKVVTVTHHLSRSMSESPGMFDVLSEMQNRVSSNSLDKVTGLAFPLLSTIIPAYHESESLEDAWTALVDVMYVGNRGELFFWYPESGDASKKWRPSWDQVMKKLLPADKISNMKVDRDDDTDDDWYEGPCVGKGFVQGLAAGDAEKVIRRGELIVKPDGIEHIFNIIACHRYPIPENTYTLLGMETKDSAPNHLNDFHPVRAQYWVIGRRLSDGKFEKVCVFEIADREEVRRLSTLGITETRWNILI</sequence>
<organism evidence="1 2">
    <name type="scientific">Armillaria gallica</name>
    <name type="common">Bulbous honey fungus</name>
    <name type="synonym">Armillaria bulbosa</name>
    <dbReference type="NCBI Taxonomy" id="47427"/>
    <lineage>
        <taxon>Eukaryota</taxon>
        <taxon>Fungi</taxon>
        <taxon>Dikarya</taxon>
        <taxon>Basidiomycota</taxon>
        <taxon>Agaricomycotina</taxon>
        <taxon>Agaricomycetes</taxon>
        <taxon>Agaricomycetidae</taxon>
        <taxon>Agaricales</taxon>
        <taxon>Marasmiineae</taxon>
        <taxon>Physalacriaceae</taxon>
        <taxon>Armillaria</taxon>
    </lineage>
</organism>
<protein>
    <recommendedName>
        <fullName evidence="3">Heterokaryon incompatibility domain-containing protein</fullName>
    </recommendedName>
</protein>
<dbReference type="EMBL" id="KZ293659">
    <property type="protein sequence ID" value="PBK92092.1"/>
    <property type="molecule type" value="Genomic_DNA"/>
</dbReference>